<keyword evidence="2" id="KW-1003">Cell membrane</keyword>
<organism evidence="9 10">
    <name type="scientific">Nocardioides guangzhouensis</name>
    <dbReference type="NCBI Taxonomy" id="2497878"/>
    <lineage>
        <taxon>Bacteria</taxon>
        <taxon>Bacillati</taxon>
        <taxon>Actinomycetota</taxon>
        <taxon>Actinomycetes</taxon>
        <taxon>Propionibacteriales</taxon>
        <taxon>Nocardioidaceae</taxon>
        <taxon>Nocardioides</taxon>
    </lineage>
</organism>
<evidence type="ECO:0000256" key="7">
    <source>
        <dbReference type="SAM" id="Phobius"/>
    </source>
</evidence>
<dbReference type="GO" id="GO:0005886">
    <property type="term" value="C:plasma membrane"/>
    <property type="evidence" value="ECO:0007669"/>
    <property type="project" value="UniProtKB-SubCell"/>
</dbReference>
<keyword evidence="10" id="KW-1185">Reference proteome</keyword>
<evidence type="ECO:0000259" key="8">
    <source>
        <dbReference type="PROSITE" id="PS50156"/>
    </source>
</evidence>
<keyword evidence="4 7" id="KW-1133">Transmembrane helix</keyword>
<dbReference type="EMBL" id="SDKM01000011">
    <property type="protein sequence ID" value="RYP86446.1"/>
    <property type="molecule type" value="Genomic_DNA"/>
</dbReference>
<feature type="domain" description="SSD" evidence="8">
    <location>
        <begin position="204"/>
        <end position="321"/>
    </location>
</feature>
<comment type="caution">
    <text evidence="9">The sequence shown here is derived from an EMBL/GenBank/DDBJ whole genome shotgun (WGS) entry which is preliminary data.</text>
</comment>
<evidence type="ECO:0000313" key="10">
    <source>
        <dbReference type="Proteomes" id="UP000295198"/>
    </source>
</evidence>
<evidence type="ECO:0000256" key="6">
    <source>
        <dbReference type="SAM" id="MobiDB-lite"/>
    </source>
</evidence>
<dbReference type="SUPFAM" id="SSF82866">
    <property type="entry name" value="Multidrug efflux transporter AcrB transmembrane domain"/>
    <property type="match status" value="2"/>
</dbReference>
<keyword evidence="3 7" id="KW-0812">Transmembrane</keyword>
<evidence type="ECO:0000256" key="5">
    <source>
        <dbReference type="ARBA" id="ARBA00023136"/>
    </source>
</evidence>
<feature type="transmembrane region" description="Helical" evidence="7">
    <location>
        <begin position="197"/>
        <end position="216"/>
    </location>
</feature>
<dbReference type="Gene3D" id="1.20.1640.10">
    <property type="entry name" value="Multidrug efflux transporter AcrB transmembrane domain"/>
    <property type="match status" value="2"/>
</dbReference>
<evidence type="ECO:0000256" key="1">
    <source>
        <dbReference type="ARBA" id="ARBA00004651"/>
    </source>
</evidence>
<feature type="compositionally biased region" description="Acidic residues" evidence="6">
    <location>
        <begin position="703"/>
        <end position="713"/>
    </location>
</feature>
<feature type="transmembrane region" description="Helical" evidence="7">
    <location>
        <begin position="222"/>
        <end position="243"/>
    </location>
</feature>
<feature type="transmembrane region" description="Helical" evidence="7">
    <location>
        <begin position="271"/>
        <end position="290"/>
    </location>
</feature>
<evidence type="ECO:0000256" key="3">
    <source>
        <dbReference type="ARBA" id="ARBA00022692"/>
    </source>
</evidence>
<feature type="transmembrane region" description="Helical" evidence="7">
    <location>
        <begin position="172"/>
        <end position="190"/>
    </location>
</feature>
<gene>
    <name evidence="9" type="ORF">EKO23_09070</name>
</gene>
<dbReference type="OrthoDB" id="7051771at2"/>
<sequence>MSRFLHRLGRGAALHPWRTLAAWVLASAIVFGIAGSFGGTPVDNWDVPGAPAQKGVDTLRAHVPGAGNASAQVVVHGEDGQQPSTAQLDRLTAALLAMDHAVTVTPPRMSDDGDTAMLVVGYDEPVTHPDLMENLEPLEDAVAGTRDAGFQVEFGGELPGTAAAPMEGYGELIGVVAALLILLLAFGSVIGAGLPVGVALIGLVVGSAGLTILAGTMDVSTAAPMVASMVGLGVGIDYALLLVTRHVEFLRRGLDVPEAAGRAVATAGRSVVFASATVLVSLMGLRLAGLSTYSSFGFATAIAVVTVAAAALTLVPVFARFAGHRLLPRRVRKGRESTKAPLTARWAQRVAGRPLPWAIGAALLMIVIALPALGMRTWPQDASSQSTETTTRRAFDLVSDEFGPGANGPLTVVLDREKTTPEEAAQVAADLEARDDIVAVTPPVESPDKAILVFDAEPAFGPSDERTARLVDEVRRQLPDGAQLTGTTAMFSDIAEMLAERLWLVIAFVVLTSVLVLAMVFRSVLVPLKAAVMNLLSIGAAYGVLVAVFQWGWGVELLGLDHAMPVSSWVPILIFAILFGLSMDYEVFLLSRVRESWLDTGDAHASVIRGLSDTGRVISSAAAIMVAVFLGFATEVDVVVKMLGLGMATAIFLDATVVRMVLVPATMALLGKWNWWVPAWLDRVLPTIDVEAELVELEAAATTDDDTDTDETEPGLAPAGR</sequence>
<comment type="subcellular location">
    <subcellularLocation>
        <location evidence="1">Cell membrane</location>
        <topology evidence="1">Multi-pass membrane protein</topology>
    </subcellularLocation>
</comment>
<dbReference type="InterPro" id="IPR050545">
    <property type="entry name" value="Mycobact_MmpL"/>
</dbReference>
<dbReference type="InterPro" id="IPR000731">
    <property type="entry name" value="SSD"/>
</dbReference>
<feature type="transmembrane region" description="Helical" evidence="7">
    <location>
        <begin position="572"/>
        <end position="593"/>
    </location>
</feature>
<feature type="transmembrane region" description="Helical" evidence="7">
    <location>
        <begin position="20"/>
        <end position="38"/>
    </location>
</feature>
<feature type="transmembrane region" description="Helical" evidence="7">
    <location>
        <begin position="614"/>
        <end position="633"/>
    </location>
</feature>
<evidence type="ECO:0000313" key="9">
    <source>
        <dbReference type="EMBL" id="RYP86446.1"/>
    </source>
</evidence>
<protein>
    <submittedName>
        <fullName evidence="9">MMPL family transporter</fullName>
    </submittedName>
</protein>
<reference evidence="9 10" key="1">
    <citation type="submission" date="2019-01" db="EMBL/GenBank/DDBJ databases">
        <title>Nocardioides guangzhouensis sp. nov., an actinobacterium isolated from soil.</title>
        <authorList>
            <person name="Fu Y."/>
            <person name="Cai Y."/>
            <person name="Lin Z."/>
            <person name="Chen P."/>
        </authorList>
    </citation>
    <scope>NUCLEOTIDE SEQUENCE [LARGE SCALE GENOMIC DNA]</scope>
    <source>
        <strain evidence="9 10">130</strain>
    </source>
</reference>
<dbReference type="Pfam" id="PF03176">
    <property type="entry name" value="MMPL"/>
    <property type="match status" value="2"/>
</dbReference>
<dbReference type="AlphaFoldDB" id="A0A4Q4ZG86"/>
<feature type="region of interest" description="Disordered" evidence="6">
    <location>
        <begin position="699"/>
        <end position="721"/>
    </location>
</feature>
<name>A0A4Q4ZG86_9ACTN</name>
<evidence type="ECO:0000256" key="2">
    <source>
        <dbReference type="ARBA" id="ARBA00022475"/>
    </source>
</evidence>
<feature type="transmembrane region" description="Helical" evidence="7">
    <location>
        <begin position="533"/>
        <end position="552"/>
    </location>
</feature>
<dbReference type="Proteomes" id="UP000295198">
    <property type="component" value="Unassembled WGS sequence"/>
</dbReference>
<evidence type="ECO:0000256" key="4">
    <source>
        <dbReference type="ARBA" id="ARBA00022989"/>
    </source>
</evidence>
<keyword evidence="5 7" id="KW-0472">Membrane</keyword>
<feature type="transmembrane region" description="Helical" evidence="7">
    <location>
        <begin position="502"/>
        <end position="521"/>
    </location>
</feature>
<feature type="transmembrane region" description="Helical" evidence="7">
    <location>
        <begin position="296"/>
        <end position="323"/>
    </location>
</feature>
<dbReference type="PANTHER" id="PTHR33406:SF13">
    <property type="entry name" value="MEMBRANE PROTEIN YDFJ"/>
    <property type="match status" value="1"/>
</dbReference>
<proteinExistence type="predicted"/>
<dbReference type="RefSeq" id="WP_134716416.1">
    <property type="nucleotide sequence ID" value="NZ_SDKM01000011.1"/>
</dbReference>
<accession>A0A4Q4ZG86</accession>
<feature type="transmembrane region" description="Helical" evidence="7">
    <location>
        <begin position="355"/>
        <end position="374"/>
    </location>
</feature>
<dbReference type="InterPro" id="IPR004869">
    <property type="entry name" value="MMPL_dom"/>
</dbReference>
<dbReference type="PROSITE" id="PS50156">
    <property type="entry name" value="SSD"/>
    <property type="match status" value="1"/>
</dbReference>
<dbReference type="PANTHER" id="PTHR33406">
    <property type="entry name" value="MEMBRANE PROTEIN MJ1562-RELATED"/>
    <property type="match status" value="1"/>
</dbReference>